<dbReference type="FunFam" id="1.20.1060.10:FF:000001">
    <property type="entry name" value="DNA polymerase I"/>
    <property type="match status" value="1"/>
</dbReference>
<dbReference type="Gene3D" id="1.10.150.20">
    <property type="entry name" value="5' to 3' exonuclease, C-terminal subdomain"/>
    <property type="match status" value="2"/>
</dbReference>
<organism evidence="21 22">
    <name type="scientific">Isachenkonia alkalipeptolytica</name>
    <dbReference type="NCBI Taxonomy" id="2565777"/>
    <lineage>
        <taxon>Bacteria</taxon>
        <taxon>Bacillati</taxon>
        <taxon>Bacillota</taxon>
        <taxon>Clostridia</taxon>
        <taxon>Eubacteriales</taxon>
        <taxon>Clostridiaceae</taxon>
        <taxon>Isachenkonia</taxon>
    </lineage>
</organism>
<dbReference type="Pfam" id="PF01367">
    <property type="entry name" value="5_3_exonuc"/>
    <property type="match status" value="1"/>
</dbReference>
<evidence type="ECO:0000259" key="19">
    <source>
        <dbReference type="SMART" id="SM00475"/>
    </source>
</evidence>
<keyword evidence="11 16" id="KW-0239">DNA-directed DNA polymerase</keyword>
<comment type="catalytic activity">
    <reaction evidence="14 16">
        <text>DNA(n) + a 2'-deoxyribonucleoside 5'-triphosphate = DNA(n+1) + diphosphate</text>
        <dbReference type="Rhea" id="RHEA:22508"/>
        <dbReference type="Rhea" id="RHEA-COMP:17339"/>
        <dbReference type="Rhea" id="RHEA-COMP:17340"/>
        <dbReference type="ChEBI" id="CHEBI:33019"/>
        <dbReference type="ChEBI" id="CHEBI:61560"/>
        <dbReference type="ChEBI" id="CHEBI:173112"/>
        <dbReference type="EC" id="2.7.7.7"/>
    </reaction>
</comment>
<dbReference type="PANTHER" id="PTHR10133:SF27">
    <property type="entry name" value="DNA POLYMERASE NU"/>
    <property type="match status" value="1"/>
</dbReference>
<dbReference type="NCBIfam" id="TIGR00593">
    <property type="entry name" value="pola"/>
    <property type="match status" value="1"/>
</dbReference>
<dbReference type="Pfam" id="PF02739">
    <property type="entry name" value="5_3_exonuc_N"/>
    <property type="match status" value="1"/>
</dbReference>
<evidence type="ECO:0000256" key="5">
    <source>
        <dbReference type="ARBA" id="ARBA00022695"/>
    </source>
</evidence>
<dbReference type="SMART" id="SM00279">
    <property type="entry name" value="HhH2"/>
    <property type="match status" value="1"/>
</dbReference>
<keyword evidence="4 16" id="KW-0808">Transferase</keyword>
<dbReference type="GO" id="GO:0006261">
    <property type="term" value="P:DNA-templated DNA replication"/>
    <property type="evidence" value="ECO:0007669"/>
    <property type="project" value="UniProtKB-UniRule"/>
</dbReference>
<dbReference type="Proteomes" id="UP000449710">
    <property type="component" value="Unassembled WGS sequence"/>
</dbReference>
<evidence type="ECO:0000256" key="17">
    <source>
        <dbReference type="SAM" id="Coils"/>
    </source>
</evidence>
<evidence type="ECO:0000313" key="21">
    <source>
        <dbReference type="EMBL" id="NBG87917.1"/>
    </source>
</evidence>
<evidence type="ECO:0000259" key="18">
    <source>
        <dbReference type="SMART" id="SM00474"/>
    </source>
</evidence>
<protein>
    <recommendedName>
        <fullName evidence="3 15">DNA polymerase I</fullName>
        <ecNumber evidence="2 15">2.7.7.7</ecNumber>
    </recommendedName>
</protein>
<dbReference type="NCBIfam" id="NF004397">
    <property type="entry name" value="PRK05755.1"/>
    <property type="match status" value="1"/>
</dbReference>
<dbReference type="InterPro" id="IPR012337">
    <property type="entry name" value="RNaseH-like_sf"/>
</dbReference>
<evidence type="ECO:0000259" key="20">
    <source>
        <dbReference type="SMART" id="SM00482"/>
    </source>
</evidence>
<evidence type="ECO:0000256" key="14">
    <source>
        <dbReference type="ARBA" id="ARBA00049244"/>
    </source>
</evidence>
<evidence type="ECO:0000256" key="10">
    <source>
        <dbReference type="ARBA" id="ARBA00022839"/>
    </source>
</evidence>
<dbReference type="InterPro" id="IPR029060">
    <property type="entry name" value="PIN-like_dom_sf"/>
</dbReference>
<keyword evidence="13 16" id="KW-0234">DNA repair</keyword>
<comment type="subunit">
    <text evidence="16">Single-chain monomer with multiple functions.</text>
</comment>
<dbReference type="PANTHER" id="PTHR10133">
    <property type="entry name" value="DNA POLYMERASE I"/>
    <property type="match status" value="1"/>
</dbReference>
<dbReference type="InterPro" id="IPR043502">
    <property type="entry name" value="DNA/RNA_pol_sf"/>
</dbReference>
<dbReference type="GO" id="GO:0006302">
    <property type="term" value="P:double-strand break repair"/>
    <property type="evidence" value="ECO:0007669"/>
    <property type="project" value="TreeGrafter"/>
</dbReference>
<reference evidence="21 22" key="1">
    <citation type="submission" date="2019-04" db="EMBL/GenBank/DDBJ databases">
        <title>Isachenkonia alkalipeptolytica gen. nov. sp. nov. a new anaerobic, alkiliphilic organothrophic bacterium capable to reduce synthesized ferrihydrite isolated from a soda lake.</title>
        <authorList>
            <person name="Toshchakov S.V."/>
            <person name="Zavarzina D.G."/>
            <person name="Zhilina T.N."/>
            <person name="Kostrikina N.A."/>
            <person name="Kublanov I.V."/>
        </authorList>
    </citation>
    <scope>NUCLEOTIDE SEQUENCE [LARGE SCALE GENOMIC DNA]</scope>
    <source>
        <strain evidence="21 22">Z-1701</strain>
    </source>
</reference>
<accession>A0AA43XJH4</accession>
<name>A0AA43XJH4_9CLOT</name>
<dbReference type="FunFam" id="1.10.150.20:FF:000002">
    <property type="entry name" value="DNA polymerase I"/>
    <property type="match status" value="1"/>
</dbReference>
<evidence type="ECO:0000256" key="2">
    <source>
        <dbReference type="ARBA" id="ARBA00012417"/>
    </source>
</evidence>
<evidence type="ECO:0000256" key="15">
    <source>
        <dbReference type="NCBIfam" id="TIGR00593"/>
    </source>
</evidence>
<comment type="similarity">
    <text evidence="1 16">Belongs to the DNA polymerase type-A family.</text>
</comment>
<evidence type="ECO:0000256" key="13">
    <source>
        <dbReference type="ARBA" id="ARBA00023204"/>
    </source>
</evidence>
<keyword evidence="12 16" id="KW-0238">DNA-binding</keyword>
<evidence type="ECO:0000256" key="12">
    <source>
        <dbReference type="ARBA" id="ARBA00023125"/>
    </source>
</evidence>
<keyword evidence="9" id="KW-0378">Hydrolase</keyword>
<dbReference type="CDD" id="cd09898">
    <property type="entry name" value="H3TH_53EXO"/>
    <property type="match status" value="1"/>
</dbReference>
<dbReference type="CDD" id="cd09859">
    <property type="entry name" value="PIN_53EXO"/>
    <property type="match status" value="1"/>
</dbReference>
<dbReference type="InterPro" id="IPR001098">
    <property type="entry name" value="DNA-dir_DNA_pol_A_palm_dom"/>
</dbReference>
<dbReference type="InterPro" id="IPR036279">
    <property type="entry name" value="5-3_exonuclease_C_sf"/>
</dbReference>
<feature type="domain" description="5'-3' exonuclease" evidence="19">
    <location>
        <begin position="1"/>
        <end position="258"/>
    </location>
</feature>
<evidence type="ECO:0000256" key="11">
    <source>
        <dbReference type="ARBA" id="ARBA00022932"/>
    </source>
</evidence>
<dbReference type="Gene3D" id="3.40.50.1010">
    <property type="entry name" value="5'-nuclease"/>
    <property type="match status" value="1"/>
</dbReference>
<dbReference type="Gene3D" id="1.20.1060.10">
    <property type="entry name" value="Taq DNA Polymerase, Chain T, domain 4"/>
    <property type="match status" value="1"/>
</dbReference>
<keyword evidence="10" id="KW-0269">Exonuclease</keyword>
<dbReference type="InterPro" id="IPR018320">
    <property type="entry name" value="DNA_polymerase_1"/>
</dbReference>
<dbReference type="PRINTS" id="PR00868">
    <property type="entry name" value="DNAPOLI"/>
</dbReference>
<dbReference type="InterPro" id="IPR020046">
    <property type="entry name" value="5-3_exonucl_a-hlix_arch_N"/>
</dbReference>
<dbReference type="InterPro" id="IPR002421">
    <property type="entry name" value="5-3_exonuclease"/>
</dbReference>
<dbReference type="FunFam" id="3.40.50.1010:FF:000001">
    <property type="entry name" value="DNA polymerase I"/>
    <property type="match status" value="1"/>
</dbReference>
<dbReference type="Pfam" id="PF22619">
    <property type="entry name" value="DNA_polI_exo1"/>
    <property type="match status" value="1"/>
</dbReference>
<evidence type="ECO:0000256" key="3">
    <source>
        <dbReference type="ARBA" id="ARBA00020311"/>
    </source>
</evidence>
<feature type="domain" description="3'-5' exonuclease" evidence="18">
    <location>
        <begin position="312"/>
        <end position="495"/>
    </location>
</feature>
<dbReference type="Gene3D" id="3.30.420.10">
    <property type="entry name" value="Ribonuclease H-like superfamily/Ribonuclease H"/>
    <property type="match status" value="1"/>
</dbReference>
<keyword evidence="22" id="KW-1185">Reference proteome</keyword>
<keyword evidence="6 16" id="KW-0235">DNA replication</keyword>
<dbReference type="SUPFAM" id="SSF88723">
    <property type="entry name" value="PIN domain-like"/>
    <property type="match status" value="1"/>
</dbReference>
<dbReference type="InterPro" id="IPR054690">
    <property type="entry name" value="DNA_polI_exonuclease"/>
</dbReference>
<proteinExistence type="inferred from homology"/>
<sequence length="904" mass="103712">MIIIDGNSLLNRAFYALPPLKTKDGRHTNAIYGFLTMTFRMLEEHDPSYLAVAFDLKKPTFRHKEYKDYKAGRKKMPPELRQQIEPLKDILDALNVYRIEIEGFEADDIIGTVVTQGEEQGIETLVVTGDKDALQLASQTTKIVFTKRGISNIEIYDADKVKEETGVSPKTFIDLKGLMGDSSDNIPGIPGVGEKTALKLLQEFGSVENLIANMDQISGEKLREKVEKNQEKAVLSKRLATIVRTMPMDIDFSKLKRRKIHREEAVAAFKDYEFHSLMKKIREDEDSAGEEDGIKALKEVSNTSRDLWVLQVKEDKNFKQLQKGINEYLKTSKELGIFSFTKGEALTKDDILALSMVTKENKLYVIDLQALDSELKEAFWQWFRDLTNKEDVGFVAHNMKKEILHLKNHSINLNYVVFDTMIAEYLINPNKSGYDLEDLVLEYTGANIKSKETFLGKGKKQVSFTDLEESEFVSYLTDRVQYLFSLKELMEEKIEEYDLKELQETVEVPLIEVLAGMEYQGILADRELLLELQEKYEEKIDKLTKTIYNLAGESFNINSPKQLGNILFDKLDLPPIKKTKTGYSTNVEVLEKLKDKHEIIEKILEYRQITKLKNTYIDGLLKIINPSTKRIHSHFMQTVASTGRISSTEPNLQNIPIRLEMGRQLRKVFVAKEGASFIAADYSQIELRVLAHMSGDENLINAFLRDEDIHTRTAAEIFDVDFNEVTSQMRSNAKAVNFGIVYGISDYGLSENLGISRKKAQKYIDNYFKKYPKVKSYMDSTVAFAKEKGYVTTLLNRRRYLPDIHARNFNLRSFAERTAMNTPIQGSAADIIKIAMIQVYKKLEEQNMEANLLLQVHDELIVEAPEKEVDQVKEIIRSSMEEAMELKVHLKIDMSQGKSWYDLK</sequence>
<dbReference type="CDD" id="cd06140">
    <property type="entry name" value="DNA_polA_I_Bacillus_like_exo"/>
    <property type="match status" value="1"/>
</dbReference>
<dbReference type="GO" id="GO:0008409">
    <property type="term" value="F:5'-3' exonuclease activity"/>
    <property type="evidence" value="ECO:0007669"/>
    <property type="project" value="InterPro"/>
</dbReference>
<dbReference type="SUPFAM" id="SSF56672">
    <property type="entry name" value="DNA/RNA polymerases"/>
    <property type="match status" value="1"/>
</dbReference>
<evidence type="ECO:0000256" key="7">
    <source>
        <dbReference type="ARBA" id="ARBA00022722"/>
    </source>
</evidence>
<dbReference type="InterPro" id="IPR002562">
    <property type="entry name" value="3'-5'_exonuclease_dom"/>
</dbReference>
<dbReference type="GO" id="GO:0003677">
    <property type="term" value="F:DNA binding"/>
    <property type="evidence" value="ECO:0007669"/>
    <property type="project" value="UniProtKB-UniRule"/>
</dbReference>
<dbReference type="SUPFAM" id="SSF47807">
    <property type="entry name" value="5' to 3' exonuclease, C-terminal subdomain"/>
    <property type="match status" value="1"/>
</dbReference>
<dbReference type="SUPFAM" id="SSF53098">
    <property type="entry name" value="Ribonuclease H-like"/>
    <property type="match status" value="1"/>
</dbReference>
<feature type="domain" description="DNA-directed DNA polymerase family A palm" evidence="20">
    <location>
        <begin position="662"/>
        <end position="868"/>
    </location>
</feature>
<dbReference type="InterPro" id="IPR019760">
    <property type="entry name" value="DNA-dir_DNA_pol_A_CS"/>
</dbReference>
<keyword evidence="5 16" id="KW-0548">Nucleotidyltransferase</keyword>
<keyword evidence="17" id="KW-0175">Coiled coil</keyword>
<dbReference type="SMART" id="SM00474">
    <property type="entry name" value="35EXOc"/>
    <property type="match status" value="1"/>
</dbReference>
<dbReference type="Gene3D" id="3.30.70.370">
    <property type="match status" value="1"/>
</dbReference>
<keyword evidence="8 16" id="KW-0227">DNA damage</keyword>
<dbReference type="CDD" id="cd08637">
    <property type="entry name" value="DNA_pol_A_pol_I_C"/>
    <property type="match status" value="1"/>
</dbReference>
<dbReference type="EC" id="2.7.7.7" evidence="2 15"/>
<evidence type="ECO:0000256" key="4">
    <source>
        <dbReference type="ARBA" id="ARBA00022679"/>
    </source>
</evidence>
<comment type="caution">
    <text evidence="21">The sequence shown here is derived from an EMBL/GenBank/DDBJ whole genome shotgun (WGS) entry which is preliminary data.</text>
</comment>
<dbReference type="InterPro" id="IPR008918">
    <property type="entry name" value="HhH2"/>
</dbReference>
<feature type="coiled-coil region" evidence="17">
    <location>
        <begin position="526"/>
        <end position="553"/>
    </location>
</feature>
<dbReference type="FunFam" id="1.10.150.20:FF:000003">
    <property type="entry name" value="DNA polymerase I"/>
    <property type="match status" value="1"/>
</dbReference>
<dbReference type="PROSITE" id="PS00447">
    <property type="entry name" value="DNA_POLYMERASE_A"/>
    <property type="match status" value="1"/>
</dbReference>
<dbReference type="EMBL" id="SUMG01000004">
    <property type="protein sequence ID" value="NBG87917.1"/>
    <property type="molecule type" value="Genomic_DNA"/>
</dbReference>
<dbReference type="SMART" id="SM00482">
    <property type="entry name" value="POLAc"/>
    <property type="match status" value="1"/>
</dbReference>
<evidence type="ECO:0000256" key="6">
    <source>
        <dbReference type="ARBA" id="ARBA00022705"/>
    </source>
</evidence>
<evidence type="ECO:0000256" key="1">
    <source>
        <dbReference type="ARBA" id="ARBA00007705"/>
    </source>
</evidence>
<dbReference type="InterPro" id="IPR002298">
    <property type="entry name" value="DNA_polymerase_A"/>
</dbReference>
<dbReference type="AlphaFoldDB" id="A0AA43XJH4"/>
<dbReference type="GO" id="GO:0008408">
    <property type="term" value="F:3'-5' exonuclease activity"/>
    <property type="evidence" value="ECO:0007669"/>
    <property type="project" value="InterPro"/>
</dbReference>
<dbReference type="Pfam" id="PF00476">
    <property type="entry name" value="DNA_pol_A"/>
    <property type="match status" value="1"/>
</dbReference>
<evidence type="ECO:0000313" key="22">
    <source>
        <dbReference type="Proteomes" id="UP000449710"/>
    </source>
</evidence>
<dbReference type="InterPro" id="IPR036397">
    <property type="entry name" value="RNaseH_sf"/>
</dbReference>
<gene>
    <name evidence="16 21" type="primary">polA</name>
    <name evidence="21" type="ORF">ISALK_05330</name>
</gene>
<evidence type="ECO:0000256" key="16">
    <source>
        <dbReference type="RuleBase" id="RU004460"/>
    </source>
</evidence>
<dbReference type="InterPro" id="IPR020045">
    <property type="entry name" value="DNA_polI_H3TH"/>
</dbReference>
<dbReference type="SMART" id="SM00475">
    <property type="entry name" value="53EXOc"/>
    <property type="match status" value="1"/>
</dbReference>
<dbReference type="GO" id="GO:0003887">
    <property type="term" value="F:DNA-directed DNA polymerase activity"/>
    <property type="evidence" value="ECO:0007669"/>
    <property type="project" value="UniProtKB-UniRule"/>
</dbReference>
<evidence type="ECO:0000256" key="8">
    <source>
        <dbReference type="ARBA" id="ARBA00022763"/>
    </source>
</evidence>
<keyword evidence="7" id="KW-0540">Nuclease</keyword>
<evidence type="ECO:0000256" key="9">
    <source>
        <dbReference type="ARBA" id="ARBA00022801"/>
    </source>
</evidence>